<comment type="caution">
    <text evidence="1">The sequence shown here is derived from an EMBL/GenBank/DDBJ whole genome shotgun (WGS) entry which is preliminary data.</text>
</comment>
<dbReference type="EMBL" id="JASCZI010211735">
    <property type="protein sequence ID" value="MED6196298.1"/>
    <property type="molecule type" value="Genomic_DNA"/>
</dbReference>
<dbReference type="Proteomes" id="UP001341840">
    <property type="component" value="Unassembled WGS sequence"/>
</dbReference>
<gene>
    <name evidence="1" type="ORF">PIB30_046183</name>
</gene>
<evidence type="ECO:0000313" key="1">
    <source>
        <dbReference type="EMBL" id="MED6196298.1"/>
    </source>
</evidence>
<reference evidence="1 2" key="1">
    <citation type="journal article" date="2023" name="Plants (Basel)">
        <title>Bridging the Gap: Combining Genomics and Transcriptomics Approaches to Understand Stylosanthes scabra, an Orphan Legume from the Brazilian Caatinga.</title>
        <authorList>
            <person name="Ferreira-Neto J.R.C."/>
            <person name="da Silva M.D."/>
            <person name="Binneck E."/>
            <person name="de Melo N.F."/>
            <person name="da Silva R.H."/>
            <person name="de Melo A.L.T.M."/>
            <person name="Pandolfi V."/>
            <person name="Bustamante F.O."/>
            <person name="Brasileiro-Vidal A.C."/>
            <person name="Benko-Iseppon A.M."/>
        </authorList>
    </citation>
    <scope>NUCLEOTIDE SEQUENCE [LARGE SCALE GENOMIC DNA]</scope>
    <source>
        <tissue evidence="1">Leaves</tissue>
    </source>
</reference>
<proteinExistence type="predicted"/>
<name>A0ABU6XI02_9FABA</name>
<sequence>MASSSSTISVFYAHRFHKEHNEQLFYSYARRRKVISEVSFNLEEDEYLEIMEQITLRGWRRLATPRTDISKLLVQEFYANAAVSDEEAAVQEVTRASKGQGN</sequence>
<evidence type="ECO:0000313" key="2">
    <source>
        <dbReference type="Proteomes" id="UP001341840"/>
    </source>
</evidence>
<protein>
    <submittedName>
        <fullName evidence="1">Uncharacterized protein</fullName>
    </submittedName>
</protein>
<organism evidence="1 2">
    <name type="scientific">Stylosanthes scabra</name>
    <dbReference type="NCBI Taxonomy" id="79078"/>
    <lineage>
        <taxon>Eukaryota</taxon>
        <taxon>Viridiplantae</taxon>
        <taxon>Streptophyta</taxon>
        <taxon>Embryophyta</taxon>
        <taxon>Tracheophyta</taxon>
        <taxon>Spermatophyta</taxon>
        <taxon>Magnoliopsida</taxon>
        <taxon>eudicotyledons</taxon>
        <taxon>Gunneridae</taxon>
        <taxon>Pentapetalae</taxon>
        <taxon>rosids</taxon>
        <taxon>fabids</taxon>
        <taxon>Fabales</taxon>
        <taxon>Fabaceae</taxon>
        <taxon>Papilionoideae</taxon>
        <taxon>50 kb inversion clade</taxon>
        <taxon>dalbergioids sensu lato</taxon>
        <taxon>Dalbergieae</taxon>
        <taxon>Pterocarpus clade</taxon>
        <taxon>Stylosanthes</taxon>
    </lineage>
</organism>
<keyword evidence="2" id="KW-1185">Reference proteome</keyword>
<accession>A0ABU6XI02</accession>